<feature type="region of interest" description="Disordered" evidence="1">
    <location>
        <begin position="78"/>
        <end position="121"/>
    </location>
</feature>
<comment type="caution">
    <text evidence="2">The sequence shown here is derived from an EMBL/GenBank/DDBJ whole genome shotgun (WGS) entry which is preliminary data.</text>
</comment>
<name>J9EHA7_WUCBA</name>
<reference evidence="3" key="1">
    <citation type="submission" date="2012-08" db="EMBL/GenBank/DDBJ databases">
        <title>The Genome Sequence of Wuchereria bancrofti.</title>
        <authorList>
            <person name="Nutman T.B."/>
            <person name="Fink D.L."/>
            <person name="Russ C."/>
            <person name="Young S."/>
            <person name="Zeng Q."/>
            <person name="Koehrsen M."/>
            <person name="Alvarado L."/>
            <person name="Berlin A."/>
            <person name="Chapman S.B."/>
            <person name="Chen Z."/>
            <person name="Freedman E."/>
            <person name="Gellesch M."/>
            <person name="Goldberg J."/>
            <person name="Griggs A."/>
            <person name="Gujja S."/>
            <person name="Heilman E.R."/>
            <person name="Heiman D."/>
            <person name="Hepburn T."/>
            <person name="Howarth C."/>
            <person name="Jen D."/>
            <person name="Larson L."/>
            <person name="Lewis B."/>
            <person name="Mehta T."/>
            <person name="Park D."/>
            <person name="Pearson M."/>
            <person name="Roberts A."/>
            <person name="Saif S."/>
            <person name="Shea T."/>
            <person name="Shenoy N."/>
            <person name="Sisk P."/>
            <person name="Stolte C."/>
            <person name="Sykes S."/>
            <person name="Walk T."/>
            <person name="White J."/>
            <person name="Yandava C."/>
            <person name="Haas B."/>
            <person name="Henn M.R."/>
            <person name="Nusbaum C."/>
            <person name="Birren B."/>
        </authorList>
    </citation>
    <scope>NUCLEOTIDE SEQUENCE [LARGE SCALE GENOMIC DNA]</scope>
    <source>
        <strain evidence="3">NA</strain>
    </source>
</reference>
<gene>
    <name evidence="2" type="ORF">WUBG_12685</name>
</gene>
<feature type="compositionally biased region" description="Acidic residues" evidence="1">
    <location>
        <begin position="96"/>
        <end position="108"/>
    </location>
</feature>
<organism evidence="2 3">
    <name type="scientific">Wuchereria bancrofti</name>
    <dbReference type="NCBI Taxonomy" id="6293"/>
    <lineage>
        <taxon>Eukaryota</taxon>
        <taxon>Metazoa</taxon>
        <taxon>Ecdysozoa</taxon>
        <taxon>Nematoda</taxon>
        <taxon>Chromadorea</taxon>
        <taxon>Rhabditida</taxon>
        <taxon>Spirurina</taxon>
        <taxon>Spiruromorpha</taxon>
        <taxon>Filarioidea</taxon>
        <taxon>Onchocercidae</taxon>
        <taxon>Wuchereria</taxon>
    </lineage>
</organism>
<evidence type="ECO:0000313" key="2">
    <source>
        <dbReference type="EMBL" id="EJW76407.1"/>
    </source>
</evidence>
<protein>
    <submittedName>
        <fullName evidence="2">Uncharacterized protein</fullName>
    </submittedName>
</protein>
<evidence type="ECO:0000256" key="1">
    <source>
        <dbReference type="SAM" id="MobiDB-lite"/>
    </source>
</evidence>
<evidence type="ECO:0000313" key="3">
    <source>
        <dbReference type="Proteomes" id="UP000004810"/>
    </source>
</evidence>
<feature type="compositionally biased region" description="Polar residues" evidence="1">
    <location>
        <begin position="112"/>
        <end position="121"/>
    </location>
</feature>
<dbReference type="AlphaFoldDB" id="J9EHA7"/>
<sequence length="121" mass="14211">MLQSLQQIRSGVQLRHVIPNDHKQCTKMLYDKACEKVIISEENNINEKEVKLETEKTIDIGNILLNAMHKRRLLMRFESSSSSDENTNEQKLEQWSDTDDNYDDDNYNDNDINMSMNKTQT</sequence>
<dbReference type="Proteomes" id="UP000004810">
    <property type="component" value="Unassembled WGS sequence"/>
</dbReference>
<dbReference type="EMBL" id="ADBV01009107">
    <property type="protein sequence ID" value="EJW76407.1"/>
    <property type="molecule type" value="Genomic_DNA"/>
</dbReference>
<accession>J9EHA7</accession>
<proteinExistence type="predicted"/>